<dbReference type="Pfam" id="PF01709">
    <property type="entry name" value="Transcrip_reg"/>
    <property type="match status" value="1"/>
</dbReference>
<evidence type="ECO:0000256" key="2">
    <source>
        <dbReference type="ARBA" id="ARBA00023015"/>
    </source>
</evidence>
<keyword evidence="4" id="KW-0238">DNA-binding</keyword>
<keyword evidence="3 4" id="KW-0804">Transcription</keyword>
<comment type="caution">
    <text evidence="7">The sequence shown here is derived from an EMBL/GenBank/DDBJ whole genome shotgun (WGS) entry which is preliminary data.</text>
</comment>
<feature type="domain" description="TACO1/YebC-like second and third" evidence="5">
    <location>
        <begin position="84"/>
        <end position="240"/>
    </location>
</feature>
<organism evidence="7 8">
    <name type="scientific">Candidatus Sungbacteria bacterium RIFCSPHIGHO2_02_FULL_53_17</name>
    <dbReference type="NCBI Taxonomy" id="1802275"/>
    <lineage>
        <taxon>Bacteria</taxon>
        <taxon>Candidatus Sungiibacteriota</taxon>
    </lineage>
</organism>
<proteinExistence type="inferred from homology"/>
<dbReference type="GO" id="GO:0003677">
    <property type="term" value="F:DNA binding"/>
    <property type="evidence" value="ECO:0007669"/>
    <property type="project" value="UniProtKB-UniRule"/>
</dbReference>
<gene>
    <name evidence="7" type="ORF">A3C92_01605</name>
</gene>
<comment type="subcellular location">
    <subcellularLocation>
        <location evidence="4">Cytoplasm</location>
    </subcellularLocation>
</comment>
<evidence type="ECO:0000256" key="1">
    <source>
        <dbReference type="ARBA" id="ARBA00008724"/>
    </source>
</evidence>
<dbReference type="SUPFAM" id="SSF75625">
    <property type="entry name" value="YebC-like"/>
    <property type="match status" value="1"/>
</dbReference>
<evidence type="ECO:0000313" key="8">
    <source>
        <dbReference type="Proteomes" id="UP000177177"/>
    </source>
</evidence>
<dbReference type="InterPro" id="IPR048300">
    <property type="entry name" value="TACO1_YebC-like_2nd/3rd_dom"/>
</dbReference>
<evidence type="ECO:0000313" key="7">
    <source>
        <dbReference type="EMBL" id="OHA02910.1"/>
    </source>
</evidence>
<dbReference type="Gene3D" id="1.10.10.200">
    <property type="match status" value="1"/>
</dbReference>
<dbReference type="Proteomes" id="UP000177177">
    <property type="component" value="Unassembled WGS sequence"/>
</dbReference>
<feature type="domain" description="TACO1/YebC-like N-terminal" evidence="6">
    <location>
        <begin position="5"/>
        <end position="76"/>
    </location>
</feature>
<dbReference type="NCBIfam" id="NF001030">
    <property type="entry name" value="PRK00110.1"/>
    <property type="match status" value="1"/>
</dbReference>
<keyword evidence="2 4" id="KW-0805">Transcription regulation</keyword>
<reference evidence="7 8" key="1">
    <citation type="journal article" date="2016" name="Nat. Commun.">
        <title>Thousands of microbial genomes shed light on interconnected biogeochemical processes in an aquifer system.</title>
        <authorList>
            <person name="Anantharaman K."/>
            <person name="Brown C.T."/>
            <person name="Hug L.A."/>
            <person name="Sharon I."/>
            <person name="Castelle C.J."/>
            <person name="Probst A.J."/>
            <person name="Thomas B.C."/>
            <person name="Singh A."/>
            <person name="Wilkins M.J."/>
            <person name="Karaoz U."/>
            <person name="Brodie E.L."/>
            <person name="Williams K.H."/>
            <person name="Hubbard S.S."/>
            <person name="Banfield J.F."/>
        </authorList>
    </citation>
    <scope>NUCLEOTIDE SEQUENCE [LARGE SCALE GENOMIC DNA]</scope>
</reference>
<dbReference type="InterPro" id="IPR026564">
    <property type="entry name" value="Transcrip_reg_TACO1-like_dom3"/>
</dbReference>
<dbReference type="NCBIfam" id="NF009044">
    <property type="entry name" value="PRK12378.1"/>
    <property type="match status" value="1"/>
</dbReference>
<dbReference type="AlphaFoldDB" id="A0A1G2KTZ3"/>
<evidence type="ECO:0000259" key="6">
    <source>
        <dbReference type="Pfam" id="PF20772"/>
    </source>
</evidence>
<comment type="similarity">
    <text evidence="1 4">Belongs to the TACO1 family.</text>
</comment>
<dbReference type="GO" id="GO:0006355">
    <property type="term" value="P:regulation of DNA-templated transcription"/>
    <property type="evidence" value="ECO:0007669"/>
    <property type="project" value="UniProtKB-UniRule"/>
</dbReference>
<accession>A0A1G2KTZ3</accession>
<dbReference type="Gene3D" id="3.30.70.980">
    <property type="match status" value="2"/>
</dbReference>
<dbReference type="PANTHER" id="PTHR12532:SF0">
    <property type="entry name" value="TRANSLATIONAL ACTIVATOR OF CYTOCHROME C OXIDASE 1"/>
    <property type="match status" value="1"/>
</dbReference>
<protein>
    <recommendedName>
        <fullName evidence="4">Probable transcriptional regulatory protein A3C92_01605</fullName>
    </recommendedName>
</protein>
<evidence type="ECO:0000256" key="3">
    <source>
        <dbReference type="ARBA" id="ARBA00023163"/>
    </source>
</evidence>
<dbReference type="NCBIfam" id="TIGR01033">
    <property type="entry name" value="YebC/PmpR family DNA-binding transcriptional regulator"/>
    <property type="match status" value="1"/>
</dbReference>
<dbReference type="EMBL" id="MHQN01000028">
    <property type="protein sequence ID" value="OHA02910.1"/>
    <property type="molecule type" value="Genomic_DNA"/>
</dbReference>
<keyword evidence="4" id="KW-0963">Cytoplasm</keyword>
<dbReference type="InterPro" id="IPR017856">
    <property type="entry name" value="Integrase-like_N"/>
</dbReference>
<dbReference type="Pfam" id="PF20772">
    <property type="entry name" value="TACO1_YebC_N"/>
    <property type="match status" value="1"/>
</dbReference>
<dbReference type="HAMAP" id="MF_00693">
    <property type="entry name" value="Transcrip_reg_TACO1"/>
    <property type="match status" value="1"/>
</dbReference>
<dbReference type="InterPro" id="IPR029072">
    <property type="entry name" value="YebC-like"/>
</dbReference>
<dbReference type="PANTHER" id="PTHR12532">
    <property type="entry name" value="TRANSLATIONAL ACTIVATOR OF CYTOCHROME C OXIDASE 1"/>
    <property type="match status" value="1"/>
</dbReference>
<sequence>MAGHSHWKQVKHKKGASDIKRGQVFSKLVKEIMIAAREGGVNPDTNVRLRAAMERGKKEGLPKDNIERALERAAGKGDAEELFEFLYEATAPNGIMILIEGITDSKNRTLAEIRHLLSERGGRFAEQGSLTWNFEKVGTLAGARDASGGKSMEDVELAIIEAGASDFRTDEDVVSIETPFGQREHVREALERRGIAISESGHDYKPRVPLSFSPEQRETVEPLLDALTEHDDVQEVYTNIGN</sequence>
<dbReference type="InterPro" id="IPR002876">
    <property type="entry name" value="Transcrip_reg_TACO1-like"/>
</dbReference>
<name>A0A1G2KTZ3_9BACT</name>
<dbReference type="InterPro" id="IPR049083">
    <property type="entry name" value="TACO1_YebC_N"/>
</dbReference>
<dbReference type="FunFam" id="1.10.10.200:FF:000002">
    <property type="entry name" value="Probable transcriptional regulatory protein CLM62_37755"/>
    <property type="match status" value="1"/>
</dbReference>
<evidence type="ECO:0000256" key="4">
    <source>
        <dbReference type="HAMAP-Rule" id="MF_00693"/>
    </source>
</evidence>
<evidence type="ECO:0000259" key="5">
    <source>
        <dbReference type="Pfam" id="PF01709"/>
    </source>
</evidence>
<dbReference type="GO" id="GO:0005737">
    <property type="term" value="C:cytoplasm"/>
    <property type="evidence" value="ECO:0007669"/>
    <property type="project" value="UniProtKB-SubCell"/>
</dbReference>